<dbReference type="SMART" id="SM00020">
    <property type="entry name" value="Tryp_SPc"/>
    <property type="match status" value="1"/>
</dbReference>
<dbReference type="EMBL" id="OC875968">
    <property type="protein sequence ID" value="CAD7638854.1"/>
    <property type="molecule type" value="Genomic_DNA"/>
</dbReference>
<evidence type="ECO:0000313" key="3">
    <source>
        <dbReference type="EMBL" id="CAD7638854.1"/>
    </source>
</evidence>
<accession>A0A7R9LBY9</accession>
<evidence type="ECO:0000259" key="2">
    <source>
        <dbReference type="PROSITE" id="PS50240"/>
    </source>
</evidence>
<dbReference type="EMBL" id="CAJPIZ010021393">
    <property type="protein sequence ID" value="CAG2117614.1"/>
    <property type="molecule type" value="Genomic_DNA"/>
</dbReference>
<dbReference type="InterPro" id="IPR043504">
    <property type="entry name" value="Peptidase_S1_PA_chymotrypsin"/>
</dbReference>
<dbReference type="Pfam" id="PF00089">
    <property type="entry name" value="Trypsin"/>
    <property type="match status" value="1"/>
</dbReference>
<keyword evidence="4" id="KW-1185">Reference proteome</keyword>
<evidence type="ECO:0000256" key="1">
    <source>
        <dbReference type="ARBA" id="ARBA00023157"/>
    </source>
</evidence>
<dbReference type="GO" id="GO:0004252">
    <property type="term" value="F:serine-type endopeptidase activity"/>
    <property type="evidence" value="ECO:0007669"/>
    <property type="project" value="InterPro"/>
</dbReference>
<dbReference type="AlphaFoldDB" id="A0A7R9LBY9"/>
<dbReference type="SUPFAM" id="SSF50494">
    <property type="entry name" value="Trypsin-like serine proteases"/>
    <property type="match status" value="1"/>
</dbReference>
<evidence type="ECO:0000313" key="4">
    <source>
        <dbReference type="Proteomes" id="UP000759131"/>
    </source>
</evidence>
<protein>
    <recommendedName>
        <fullName evidence="2">Peptidase S1 domain-containing protein</fullName>
    </recommendedName>
</protein>
<dbReference type="OrthoDB" id="6056at2759"/>
<dbReference type="InterPro" id="IPR009003">
    <property type="entry name" value="Peptidase_S1_PA"/>
</dbReference>
<proteinExistence type="predicted"/>
<dbReference type="Proteomes" id="UP000759131">
    <property type="component" value="Unassembled WGS sequence"/>
</dbReference>
<dbReference type="InterPro" id="IPR001254">
    <property type="entry name" value="Trypsin_dom"/>
</dbReference>
<sequence>MLETYGRPPLPPTTTTVPPFTLSAADMSKYGINDKNCGLKFTHETIDILYDTKCFHNSYSPLPVMDVYGSHLWRKQHRMTSRLMGGKGIARRGEAPWAVSIANTGRNRKPVEYFDIECSGVLIAKRWVLTAAECLIPQGKWYSQRLVKFGNYKVKGVDEVKCEVNHNYYGVRRSDGVALCLLERDVKFEMEGRHMLVNTVCLPESGQAPAQTELTTMYGFGVRDWANISQDWMHRGEVYLQPHSHCTGTDPEMVCSKNNVTTPCHGDYGAGVVKYTDKYKTRAKLAATLFLAYYRKCWTLSDVSIVQLGEEFGSKELEE</sequence>
<keyword evidence="1" id="KW-1015">Disulfide bond</keyword>
<dbReference type="PANTHER" id="PTHR24250:SF27">
    <property type="entry name" value="ELASTASE 2 LIKE"/>
    <property type="match status" value="1"/>
</dbReference>
<dbReference type="PROSITE" id="PS50240">
    <property type="entry name" value="TRYPSIN_DOM"/>
    <property type="match status" value="1"/>
</dbReference>
<dbReference type="GO" id="GO:0006508">
    <property type="term" value="P:proteolysis"/>
    <property type="evidence" value="ECO:0007669"/>
    <property type="project" value="InterPro"/>
</dbReference>
<organism evidence="3">
    <name type="scientific">Medioppia subpectinata</name>
    <dbReference type="NCBI Taxonomy" id="1979941"/>
    <lineage>
        <taxon>Eukaryota</taxon>
        <taxon>Metazoa</taxon>
        <taxon>Ecdysozoa</taxon>
        <taxon>Arthropoda</taxon>
        <taxon>Chelicerata</taxon>
        <taxon>Arachnida</taxon>
        <taxon>Acari</taxon>
        <taxon>Acariformes</taxon>
        <taxon>Sarcoptiformes</taxon>
        <taxon>Oribatida</taxon>
        <taxon>Brachypylina</taxon>
        <taxon>Oppioidea</taxon>
        <taxon>Oppiidae</taxon>
        <taxon>Medioppia</taxon>
    </lineage>
</organism>
<dbReference type="Gene3D" id="2.40.10.10">
    <property type="entry name" value="Trypsin-like serine proteases"/>
    <property type="match status" value="1"/>
</dbReference>
<dbReference type="PANTHER" id="PTHR24250">
    <property type="entry name" value="CHYMOTRYPSIN-RELATED"/>
    <property type="match status" value="1"/>
</dbReference>
<reference evidence="3" key="1">
    <citation type="submission" date="2020-11" db="EMBL/GenBank/DDBJ databases">
        <authorList>
            <person name="Tran Van P."/>
        </authorList>
    </citation>
    <scope>NUCLEOTIDE SEQUENCE</scope>
</reference>
<feature type="domain" description="Peptidase S1" evidence="2">
    <location>
        <begin position="83"/>
        <end position="297"/>
    </location>
</feature>
<gene>
    <name evidence="3" type="ORF">OSB1V03_LOCUS17567</name>
</gene>
<name>A0A7R9LBY9_9ACAR</name>